<feature type="compositionally biased region" description="Polar residues" evidence="1">
    <location>
        <begin position="1"/>
        <end position="21"/>
    </location>
</feature>
<dbReference type="Proteomes" id="UP000288058">
    <property type="component" value="Unassembled WGS sequence"/>
</dbReference>
<evidence type="ECO:0000259" key="2">
    <source>
        <dbReference type="Pfam" id="PF18433"/>
    </source>
</evidence>
<feature type="compositionally biased region" description="Polar residues" evidence="1">
    <location>
        <begin position="33"/>
        <end position="42"/>
    </location>
</feature>
<sequence length="198" mass="21538">MSIISGNGTSVSGVGKQNANSVKADDNRETKEASPNSKQAQNAAILRAHERVSLSGNNDAFSLLYKTALEGINAELEPVMGKNAVKKTYESDTDTSPKATADRIVSFATNFYSRYKEMNAGESEEETLNKFMEMISGGIETGFKGAKDILTSFQVYEGDVESDVDKTYELVMKGLDNFREKMLELAAKSEESDSNAEG</sequence>
<feature type="compositionally biased region" description="Basic and acidic residues" evidence="1">
    <location>
        <begin position="23"/>
        <end position="32"/>
    </location>
</feature>
<dbReference type="Gene3D" id="1.10.132.90">
    <property type="match status" value="1"/>
</dbReference>
<dbReference type="Pfam" id="PF18433">
    <property type="entry name" value="DUF5610"/>
    <property type="match status" value="1"/>
</dbReference>
<protein>
    <recommendedName>
        <fullName evidence="2">DUF5610 domain-containing protein</fullName>
    </recommendedName>
</protein>
<dbReference type="AlphaFoldDB" id="A0A432Z6D1"/>
<feature type="region of interest" description="Disordered" evidence="1">
    <location>
        <begin position="1"/>
        <end position="42"/>
    </location>
</feature>
<proteinExistence type="predicted"/>
<dbReference type="InterPro" id="IPR041651">
    <property type="entry name" value="DUF5610"/>
</dbReference>
<evidence type="ECO:0000313" key="3">
    <source>
        <dbReference type="EMBL" id="RUO73447.1"/>
    </source>
</evidence>
<gene>
    <name evidence="3" type="ORF">CWI78_03185</name>
</gene>
<keyword evidence="4" id="KW-1185">Reference proteome</keyword>
<comment type="caution">
    <text evidence="3">The sequence shown here is derived from an EMBL/GenBank/DDBJ whole genome shotgun (WGS) entry which is preliminary data.</text>
</comment>
<evidence type="ECO:0000256" key="1">
    <source>
        <dbReference type="SAM" id="MobiDB-lite"/>
    </source>
</evidence>
<dbReference type="RefSeq" id="WP_126780164.1">
    <property type="nucleotide sequence ID" value="NZ_PIQC01000001.1"/>
</dbReference>
<reference evidence="4" key="1">
    <citation type="journal article" date="2018" name="Front. Microbiol.">
        <title>Genome-Based Analysis Reveals the Taxonomy and Diversity of the Family Idiomarinaceae.</title>
        <authorList>
            <person name="Liu Y."/>
            <person name="Lai Q."/>
            <person name="Shao Z."/>
        </authorList>
    </citation>
    <scope>NUCLEOTIDE SEQUENCE [LARGE SCALE GENOMIC DNA]</scope>
    <source>
        <strain evidence="4">R22</strain>
    </source>
</reference>
<name>A0A432Z6D1_9GAMM</name>
<evidence type="ECO:0000313" key="4">
    <source>
        <dbReference type="Proteomes" id="UP000288058"/>
    </source>
</evidence>
<dbReference type="OrthoDB" id="7366224at2"/>
<accession>A0A432Z6D1</accession>
<dbReference type="EMBL" id="PIQC01000001">
    <property type="protein sequence ID" value="RUO73447.1"/>
    <property type="molecule type" value="Genomic_DNA"/>
</dbReference>
<feature type="domain" description="DUF5610" evidence="2">
    <location>
        <begin position="59"/>
        <end position="178"/>
    </location>
</feature>
<organism evidence="3 4">
    <name type="scientific">Idiomarina ramblicola</name>
    <dbReference type="NCBI Taxonomy" id="263724"/>
    <lineage>
        <taxon>Bacteria</taxon>
        <taxon>Pseudomonadati</taxon>
        <taxon>Pseudomonadota</taxon>
        <taxon>Gammaproteobacteria</taxon>
        <taxon>Alteromonadales</taxon>
        <taxon>Idiomarinaceae</taxon>
        <taxon>Idiomarina</taxon>
    </lineage>
</organism>